<organism evidence="2 3">
    <name type="scientific">Neolewinella xylanilytica</name>
    <dbReference type="NCBI Taxonomy" id="1514080"/>
    <lineage>
        <taxon>Bacteria</taxon>
        <taxon>Pseudomonadati</taxon>
        <taxon>Bacteroidota</taxon>
        <taxon>Saprospiria</taxon>
        <taxon>Saprospirales</taxon>
        <taxon>Lewinellaceae</taxon>
        <taxon>Neolewinella</taxon>
    </lineage>
</organism>
<evidence type="ECO:0000313" key="2">
    <source>
        <dbReference type="EMBL" id="PPK88901.1"/>
    </source>
</evidence>
<keyword evidence="1" id="KW-0732">Signal</keyword>
<dbReference type="Pfam" id="PF01963">
    <property type="entry name" value="TraB_PrgY_gumN"/>
    <property type="match status" value="1"/>
</dbReference>
<dbReference type="EMBL" id="PTJC01000005">
    <property type="protein sequence ID" value="PPK88901.1"/>
    <property type="molecule type" value="Genomic_DNA"/>
</dbReference>
<proteinExistence type="predicted"/>
<name>A0A2S6IBL6_9BACT</name>
<dbReference type="PANTHER" id="PTHR40590">
    <property type="entry name" value="CYTOPLASMIC PROTEIN-RELATED"/>
    <property type="match status" value="1"/>
</dbReference>
<dbReference type="InterPro" id="IPR002816">
    <property type="entry name" value="TraB/PrgY/GumN_fam"/>
</dbReference>
<dbReference type="Proteomes" id="UP000237662">
    <property type="component" value="Unassembled WGS sequence"/>
</dbReference>
<dbReference type="OrthoDB" id="9798714at2"/>
<dbReference type="AlphaFoldDB" id="A0A2S6IBL6"/>
<reference evidence="2 3" key="1">
    <citation type="submission" date="2018-02" db="EMBL/GenBank/DDBJ databases">
        <title>Genomic Encyclopedia of Archaeal and Bacterial Type Strains, Phase II (KMG-II): from individual species to whole genera.</title>
        <authorList>
            <person name="Goeker M."/>
        </authorList>
    </citation>
    <scope>NUCLEOTIDE SEQUENCE [LARGE SCALE GENOMIC DNA]</scope>
    <source>
        <strain evidence="2 3">DSM 29526</strain>
    </source>
</reference>
<accession>A0A2S6IBL6</accession>
<dbReference type="InterPro" id="IPR047111">
    <property type="entry name" value="YbaP-like"/>
</dbReference>
<protein>
    <recommendedName>
        <fullName evidence="4">TraB family protein</fullName>
    </recommendedName>
</protein>
<gene>
    <name evidence="2" type="ORF">CLV84_1875</name>
</gene>
<evidence type="ECO:0000256" key="1">
    <source>
        <dbReference type="SAM" id="SignalP"/>
    </source>
</evidence>
<dbReference type="CDD" id="cd14789">
    <property type="entry name" value="Tiki"/>
    <property type="match status" value="1"/>
</dbReference>
<keyword evidence="3" id="KW-1185">Reference proteome</keyword>
<evidence type="ECO:0000313" key="3">
    <source>
        <dbReference type="Proteomes" id="UP000237662"/>
    </source>
</evidence>
<evidence type="ECO:0008006" key="4">
    <source>
        <dbReference type="Google" id="ProtNLM"/>
    </source>
</evidence>
<comment type="caution">
    <text evidence="2">The sequence shown here is derived from an EMBL/GenBank/DDBJ whole genome shotgun (WGS) entry which is preliminary data.</text>
</comment>
<feature type="signal peptide" evidence="1">
    <location>
        <begin position="1"/>
        <end position="24"/>
    </location>
</feature>
<sequence>MRMSIPVKAFLALFGLTFTTAVDAQGTAPTDLDRSEAVFQIPTTEDTSLLWRISGANVSNPSYLFGTIHLIPAEDYFLQSHVIQSMNDVDEVLFEVDPREMTNPATMMGMMNKINMRNDTSLRDLLPAARYDSVKTYFTDMGLPFMFFERMKPMFLSAMVGQDMGAGNPFGGGAEEGGTKSYELELTKIAEAGEKQISGLETIDFQLGLFDSIPYTVQAEMLFQAIENDMGSQMEEGDSQFDQMVDMYKRKSVAEMSALITSESEGFGDFEEMLVIRRNESWVPNIIDRLASLPSMYAVGAGHLGGEHGVIALLRAEGYSVEPVYE</sequence>
<feature type="chain" id="PRO_5015720480" description="TraB family protein" evidence="1">
    <location>
        <begin position="25"/>
        <end position="326"/>
    </location>
</feature>
<dbReference type="PANTHER" id="PTHR40590:SF1">
    <property type="entry name" value="CYTOPLASMIC PROTEIN"/>
    <property type="match status" value="1"/>
</dbReference>